<evidence type="ECO:0000313" key="3">
    <source>
        <dbReference type="Proteomes" id="UP001497525"/>
    </source>
</evidence>
<gene>
    <name evidence="2" type="ORF">CDAUBV1_LOCUS16687</name>
</gene>
<evidence type="ECO:0000256" key="1">
    <source>
        <dbReference type="SAM" id="MobiDB-lite"/>
    </source>
</evidence>
<evidence type="ECO:0000313" key="2">
    <source>
        <dbReference type="EMBL" id="CAL5141446.1"/>
    </source>
</evidence>
<evidence type="ECO:0008006" key="4">
    <source>
        <dbReference type="Google" id="ProtNLM"/>
    </source>
</evidence>
<dbReference type="AlphaFoldDB" id="A0AAV2TWK5"/>
<dbReference type="Proteomes" id="UP001497525">
    <property type="component" value="Unassembled WGS sequence"/>
</dbReference>
<accession>A0AAV2TWK5</accession>
<reference evidence="2" key="1">
    <citation type="submission" date="2024-06" db="EMBL/GenBank/DDBJ databases">
        <authorList>
            <person name="Liu X."/>
            <person name="Lenzi L."/>
            <person name="Haldenby T S."/>
            <person name="Uol C."/>
        </authorList>
    </citation>
    <scope>NUCLEOTIDE SEQUENCE</scope>
</reference>
<dbReference type="EMBL" id="CAXLJL010000867">
    <property type="protein sequence ID" value="CAL5141446.1"/>
    <property type="molecule type" value="Genomic_DNA"/>
</dbReference>
<sequence length="395" mass="44238">MGEVGRLIECVLSVRYRGKWKRRLCILERQATFTNSLRLFVMDTDKPICLIRDVVHAYIYFLDPNRRLAQGTLMLVCNHRVRCISFETFEELNKWVNVLEKNLTCNYFHADLVVASRESCLYGQARRHGRQLHRLLAQKRSVQTATLSTNRFRNGLMPTHGDGYLHVTRDRICFTTGPGCTRPRLLATWSFDNDEIVQCGTARLKSSSDSLDNEQASLFFLTAFPNHPEAPGSHLFISNQATELCDWIEKNNQTAICQAEWRRLTSLAAVLDASALSSHDKSGYHTADDGSVVTARPRLFDLEDSSLTSSLGIIHTVDLSHVCNTNVPLNCSQLTGCAPQNSSEVSRMRIKGRTESACFSGAAGNQSSVPRPDASDDQTSLECVQDQRALVKIPP</sequence>
<dbReference type="InterPro" id="IPR011993">
    <property type="entry name" value="PH-like_dom_sf"/>
</dbReference>
<name>A0AAV2TWK5_CALDB</name>
<comment type="caution">
    <text evidence="2">The sequence shown here is derived from an EMBL/GenBank/DDBJ whole genome shotgun (WGS) entry which is preliminary data.</text>
</comment>
<organism evidence="2 3">
    <name type="scientific">Calicophoron daubneyi</name>
    <name type="common">Rumen fluke</name>
    <name type="synonym">Paramphistomum daubneyi</name>
    <dbReference type="NCBI Taxonomy" id="300641"/>
    <lineage>
        <taxon>Eukaryota</taxon>
        <taxon>Metazoa</taxon>
        <taxon>Spiralia</taxon>
        <taxon>Lophotrochozoa</taxon>
        <taxon>Platyhelminthes</taxon>
        <taxon>Trematoda</taxon>
        <taxon>Digenea</taxon>
        <taxon>Plagiorchiida</taxon>
        <taxon>Pronocephalata</taxon>
        <taxon>Paramphistomoidea</taxon>
        <taxon>Paramphistomidae</taxon>
        <taxon>Calicophoron</taxon>
    </lineage>
</organism>
<feature type="region of interest" description="Disordered" evidence="1">
    <location>
        <begin position="359"/>
        <end position="381"/>
    </location>
</feature>
<proteinExistence type="predicted"/>
<dbReference type="Gene3D" id="2.30.29.30">
    <property type="entry name" value="Pleckstrin-homology domain (PH domain)/Phosphotyrosine-binding domain (PTB)"/>
    <property type="match status" value="1"/>
</dbReference>
<protein>
    <recommendedName>
        <fullName evidence="4">PH domain-containing protein</fullName>
    </recommendedName>
</protein>
<dbReference type="SUPFAM" id="SSF50729">
    <property type="entry name" value="PH domain-like"/>
    <property type="match status" value="1"/>
</dbReference>